<evidence type="ECO:0000313" key="1">
    <source>
        <dbReference type="EMBL" id="MBY71778.1"/>
    </source>
</evidence>
<name>A0A2S2Q1Z6_9HEMI</name>
<organism evidence="1">
    <name type="scientific">Sipha flava</name>
    <name type="common">yellow sugarcane aphid</name>
    <dbReference type="NCBI Taxonomy" id="143950"/>
    <lineage>
        <taxon>Eukaryota</taxon>
        <taxon>Metazoa</taxon>
        <taxon>Ecdysozoa</taxon>
        <taxon>Arthropoda</taxon>
        <taxon>Hexapoda</taxon>
        <taxon>Insecta</taxon>
        <taxon>Pterygota</taxon>
        <taxon>Neoptera</taxon>
        <taxon>Paraneoptera</taxon>
        <taxon>Hemiptera</taxon>
        <taxon>Sternorrhyncha</taxon>
        <taxon>Aphidomorpha</taxon>
        <taxon>Aphidoidea</taxon>
        <taxon>Aphididae</taxon>
        <taxon>Sipha</taxon>
    </lineage>
</organism>
<reference evidence="1" key="1">
    <citation type="submission" date="2018-04" db="EMBL/GenBank/DDBJ databases">
        <title>Transcriptome assembly of Sipha flava.</title>
        <authorList>
            <person name="Scully E.D."/>
            <person name="Geib S.M."/>
            <person name="Palmer N.A."/>
            <person name="Koch K."/>
            <person name="Bradshaw J."/>
            <person name="Heng-Moss T."/>
            <person name="Sarath G."/>
        </authorList>
    </citation>
    <scope>NUCLEOTIDE SEQUENCE</scope>
</reference>
<sequence length="152" mass="17144">MIRKRDEIFNLKAQCTKNYIKSCDLEKRLKFKTNVFERFQTAVRTSEKSSLDLALAECKRLEARCATESTGGWMAAVKRKLLFSSTAGGVDYYDRQIVLADMISCIVGLTVAAHKDSPSVGTVARAVYALRRAWTQVRSGSGSSRRTWPRFH</sequence>
<dbReference type="OrthoDB" id="2154985at2759"/>
<proteinExistence type="predicted"/>
<accession>A0A2S2Q1Z6</accession>
<gene>
    <name evidence="1" type="ORF">g.90794</name>
</gene>
<protein>
    <submittedName>
        <fullName evidence="1">Uncharacterized protein</fullName>
    </submittedName>
</protein>
<dbReference type="AlphaFoldDB" id="A0A2S2Q1Z6"/>
<dbReference type="EMBL" id="GGMS01002575">
    <property type="protein sequence ID" value="MBY71778.1"/>
    <property type="molecule type" value="Transcribed_RNA"/>
</dbReference>